<gene>
    <name evidence="1" type="ORF">HGD76_05755</name>
</gene>
<dbReference type="Proteomes" id="UP000502433">
    <property type="component" value="Chromosome"/>
</dbReference>
<name>A0A6H2BYF8_DOLFA</name>
<protein>
    <recommendedName>
        <fullName evidence="3">VWA domain-containing protein</fullName>
    </recommendedName>
</protein>
<sequence>MTVWGAECGLEAAKFQNIRQNNHLNSHRKLKISPIDIYRHRRAPIAEQMLMVLIDYTCLESCQWEEQLFPYISWAYTQRASIGIMQVGIATDSAILKEEELKFNINAEELRAKKISAQNVLVPSINIALDLEKTKKGQATPLAHGFDLTLQTLRHALQHGRNTIQKAVLVVISNGRGNVPLEASHLGKIQLPVGRKGFEDALEIAQKIGNLDIDAVFLNPQRKQYPDLPLLLAQALGAKVVAIPPLETWEVAE</sequence>
<reference evidence="1 2" key="2">
    <citation type="submission" date="2020-04" db="EMBL/GenBank/DDBJ databases">
        <authorList>
            <person name="Fomenkov A."/>
            <person name="Anton B.P."/>
            <person name="Roberts R.J."/>
        </authorList>
    </citation>
    <scope>NUCLEOTIDE SEQUENCE [LARGE SCALE GENOMIC DNA]</scope>
    <source>
        <strain evidence="1 2">CCAP 1403/13f</strain>
    </source>
</reference>
<reference evidence="1 2" key="1">
    <citation type="submission" date="2020-04" db="EMBL/GenBank/DDBJ databases">
        <title>Genome-Wide Identification of 5-Methylcytosine Sites in Bacterial Genomes By High-Throughput Sequencing of MspJI Restriction Fragments.</title>
        <authorList>
            <person name="Wu V."/>
        </authorList>
    </citation>
    <scope>NUCLEOTIDE SEQUENCE [LARGE SCALE GENOMIC DNA]</scope>
    <source>
        <strain evidence="1 2">CCAP 1403/13f</strain>
    </source>
</reference>
<dbReference type="AlphaFoldDB" id="A0A6H2BYF8"/>
<accession>A0A6H2BYF8</accession>
<dbReference type="RefSeq" id="WP_168695225.1">
    <property type="nucleotide sequence ID" value="NZ_CP051206.1"/>
</dbReference>
<organism evidence="1 2">
    <name type="scientific">Dolichospermum flos-aquae CCAP 1403/13F</name>
    <dbReference type="NCBI Taxonomy" id="315271"/>
    <lineage>
        <taxon>Bacteria</taxon>
        <taxon>Bacillati</taxon>
        <taxon>Cyanobacteriota</taxon>
        <taxon>Cyanophyceae</taxon>
        <taxon>Nostocales</taxon>
        <taxon>Aphanizomenonaceae</taxon>
        <taxon>Dolichospermum</taxon>
    </lineage>
</organism>
<dbReference type="EMBL" id="CP051206">
    <property type="protein sequence ID" value="QJB43794.1"/>
    <property type="molecule type" value="Genomic_DNA"/>
</dbReference>
<evidence type="ECO:0000313" key="1">
    <source>
        <dbReference type="EMBL" id="QJB43794.1"/>
    </source>
</evidence>
<proteinExistence type="predicted"/>
<evidence type="ECO:0000313" key="2">
    <source>
        <dbReference type="Proteomes" id="UP000502433"/>
    </source>
</evidence>
<evidence type="ECO:0008006" key="3">
    <source>
        <dbReference type="Google" id="ProtNLM"/>
    </source>
</evidence>
<dbReference type="KEGG" id="dfs:HGD76_05755"/>